<dbReference type="Proteomes" id="UP000248553">
    <property type="component" value="Unassembled WGS sequence"/>
</dbReference>
<evidence type="ECO:0000313" key="3">
    <source>
        <dbReference type="Proteomes" id="UP000248553"/>
    </source>
</evidence>
<feature type="compositionally biased region" description="Low complexity" evidence="1">
    <location>
        <begin position="27"/>
        <end position="44"/>
    </location>
</feature>
<dbReference type="AlphaFoldDB" id="A0A328BHN2"/>
<accession>A0A328BHN2</accession>
<keyword evidence="3" id="KW-1185">Reference proteome</keyword>
<dbReference type="EMBL" id="QHKM01000003">
    <property type="protein sequence ID" value="RAK66972.1"/>
    <property type="molecule type" value="Genomic_DNA"/>
</dbReference>
<gene>
    <name evidence="2" type="ORF">DLM85_12265</name>
</gene>
<reference evidence="3" key="1">
    <citation type="submission" date="2018-05" db="EMBL/GenBank/DDBJ databases">
        <authorList>
            <person name="Nie L."/>
        </authorList>
    </citation>
    <scope>NUCLEOTIDE SEQUENCE [LARGE SCALE GENOMIC DNA]</scope>
    <source>
        <strain evidence="3">NL</strain>
    </source>
</reference>
<dbReference type="RefSeq" id="WP_111478393.1">
    <property type="nucleotide sequence ID" value="NZ_QHKM01000003.1"/>
</dbReference>
<sequence>MLELLLAAFLQFNSFFVTPDLVHEGTAESTTTTTTTTTTTSADTGGTGWGEGQITTTASLGTGGTGWGEGQ</sequence>
<comment type="caution">
    <text evidence="2">The sequence shown here is derived from an EMBL/GenBank/DDBJ whole genome shotgun (WGS) entry which is preliminary data.</text>
</comment>
<feature type="compositionally biased region" description="Gly residues" evidence="1">
    <location>
        <begin position="61"/>
        <end position="71"/>
    </location>
</feature>
<evidence type="ECO:0000313" key="2">
    <source>
        <dbReference type="EMBL" id="RAK66972.1"/>
    </source>
</evidence>
<evidence type="ECO:0000256" key="1">
    <source>
        <dbReference type="SAM" id="MobiDB-lite"/>
    </source>
</evidence>
<proteinExistence type="predicted"/>
<feature type="region of interest" description="Disordered" evidence="1">
    <location>
        <begin position="25"/>
        <end position="71"/>
    </location>
</feature>
<organism evidence="2 3">
    <name type="scientific">Hymenobacter edaphi</name>
    <dbReference type="NCBI Taxonomy" id="2211146"/>
    <lineage>
        <taxon>Bacteria</taxon>
        <taxon>Pseudomonadati</taxon>
        <taxon>Bacteroidota</taxon>
        <taxon>Cytophagia</taxon>
        <taxon>Cytophagales</taxon>
        <taxon>Hymenobacteraceae</taxon>
        <taxon>Hymenobacter</taxon>
    </lineage>
</organism>
<protein>
    <submittedName>
        <fullName evidence="2">Uncharacterized protein</fullName>
    </submittedName>
</protein>
<name>A0A328BHN2_9BACT</name>